<feature type="compositionally biased region" description="Polar residues" evidence="1">
    <location>
        <begin position="109"/>
        <end position="122"/>
    </location>
</feature>
<reference evidence="3" key="1">
    <citation type="submission" date="2022-12" db="EMBL/GenBank/DDBJ databases">
        <authorList>
            <person name="Mo P."/>
        </authorList>
    </citation>
    <scope>NUCLEOTIDE SEQUENCE [LARGE SCALE GENOMIC DNA]</scope>
    <source>
        <strain evidence="3">HUAS 3-15</strain>
    </source>
</reference>
<evidence type="ECO:0000313" key="3">
    <source>
        <dbReference type="Proteomes" id="UP001212821"/>
    </source>
</evidence>
<dbReference type="Proteomes" id="UP001212821">
    <property type="component" value="Chromosome"/>
</dbReference>
<proteinExistence type="predicted"/>
<name>A0ABY7PXK5_9ACTN</name>
<sequence length="141" mass="14390">MADLHNQPEPEGPGHRERGMRRVFTATRWTVAAAAAGSAALGLTYVSLAPGVTGAPAPASAPTRSMLPAEVTCTQQPAAPAPANTPPRGDKEQGRDDYEELAAPALSAATPQSTVTCTTLSPPAQAPAPTHQMPQTRTGAS</sequence>
<keyword evidence="3" id="KW-1185">Reference proteome</keyword>
<dbReference type="RefSeq" id="WP_270140499.1">
    <property type="nucleotide sequence ID" value="NZ_CP115450.1"/>
</dbReference>
<protein>
    <submittedName>
        <fullName evidence="2">Uncharacterized protein</fullName>
    </submittedName>
</protein>
<organism evidence="2 3">
    <name type="scientific">Kitasatospora cathayae</name>
    <dbReference type="NCBI Taxonomy" id="3004092"/>
    <lineage>
        <taxon>Bacteria</taxon>
        <taxon>Bacillati</taxon>
        <taxon>Actinomycetota</taxon>
        <taxon>Actinomycetes</taxon>
        <taxon>Kitasatosporales</taxon>
        <taxon>Streptomycetaceae</taxon>
        <taxon>Kitasatospora</taxon>
    </lineage>
</organism>
<accession>A0ABY7PXK5</accession>
<feature type="region of interest" description="Disordered" evidence="1">
    <location>
        <begin position="1"/>
        <end position="21"/>
    </location>
</feature>
<evidence type="ECO:0000313" key="2">
    <source>
        <dbReference type="EMBL" id="WBP84924.1"/>
    </source>
</evidence>
<evidence type="ECO:0000256" key="1">
    <source>
        <dbReference type="SAM" id="MobiDB-lite"/>
    </source>
</evidence>
<feature type="region of interest" description="Disordered" evidence="1">
    <location>
        <begin position="71"/>
        <end position="141"/>
    </location>
</feature>
<gene>
    <name evidence="2" type="ORF">O1G21_03030</name>
</gene>
<feature type="compositionally biased region" description="Basic and acidic residues" evidence="1">
    <location>
        <begin position="1"/>
        <end position="17"/>
    </location>
</feature>
<feature type="compositionally biased region" description="Polar residues" evidence="1">
    <location>
        <begin position="132"/>
        <end position="141"/>
    </location>
</feature>
<dbReference type="EMBL" id="CP115450">
    <property type="protein sequence ID" value="WBP84924.1"/>
    <property type="molecule type" value="Genomic_DNA"/>
</dbReference>